<evidence type="ECO:0000313" key="2">
    <source>
        <dbReference type="Proteomes" id="UP000245474"/>
    </source>
</evidence>
<protein>
    <submittedName>
        <fullName evidence="1">Uncharacterized protein</fullName>
    </submittedName>
</protein>
<dbReference type="EMBL" id="QFFI01000018">
    <property type="protein sequence ID" value="PWG62527.1"/>
    <property type="molecule type" value="Genomic_DNA"/>
</dbReference>
<organism evidence="1 2">
    <name type="scientific">Sediminicurvatus halobius</name>
    <dbReference type="NCBI Taxonomy" id="2182432"/>
    <lineage>
        <taxon>Bacteria</taxon>
        <taxon>Pseudomonadati</taxon>
        <taxon>Pseudomonadota</taxon>
        <taxon>Gammaproteobacteria</taxon>
        <taxon>Chromatiales</taxon>
        <taxon>Ectothiorhodospiraceae</taxon>
        <taxon>Sediminicurvatus</taxon>
    </lineage>
</organism>
<dbReference type="AlphaFoldDB" id="A0A2U2N0D5"/>
<accession>A0A2U2N0D5</accession>
<comment type="caution">
    <text evidence="1">The sequence shown here is derived from an EMBL/GenBank/DDBJ whole genome shotgun (WGS) entry which is preliminary data.</text>
</comment>
<dbReference type="RefSeq" id="WP_109679085.1">
    <property type="nucleotide sequence ID" value="NZ_CP086615.1"/>
</dbReference>
<name>A0A2U2N0D5_9GAMM</name>
<sequence>MRKRKDETPDEAVGRLMAEAAKKAAPKVREAYELAVAENGHTGSVLDLVEDVLQPALAEHFGEEYTQRRKPFAA</sequence>
<dbReference type="Proteomes" id="UP000245474">
    <property type="component" value="Unassembled WGS sequence"/>
</dbReference>
<proteinExistence type="predicted"/>
<evidence type="ECO:0000313" key="1">
    <source>
        <dbReference type="EMBL" id="PWG62527.1"/>
    </source>
</evidence>
<gene>
    <name evidence="1" type="ORF">DEM34_12160</name>
</gene>
<keyword evidence="2" id="KW-1185">Reference proteome</keyword>
<reference evidence="1 2" key="1">
    <citation type="submission" date="2018-05" db="EMBL/GenBank/DDBJ databases">
        <title>Spiribacter halobius sp. nov., a moderately halophilic bacterium isolated from marine solar saltern.</title>
        <authorList>
            <person name="Zheng W.-S."/>
            <person name="Lu D.-C."/>
            <person name="Du Z.-J."/>
        </authorList>
    </citation>
    <scope>NUCLEOTIDE SEQUENCE [LARGE SCALE GENOMIC DNA]</scope>
    <source>
        <strain evidence="1 2">E85</strain>
    </source>
</reference>